<accession>A0ABT1AQK9</accession>
<evidence type="ECO:0000313" key="5">
    <source>
        <dbReference type="EMBL" id="MCO5400561.1"/>
    </source>
</evidence>
<keyword evidence="1" id="KW-0808">Transferase</keyword>
<dbReference type="InterPro" id="IPR048903">
    <property type="entry name" value="MdcG_N"/>
</dbReference>
<dbReference type="EMBL" id="JAMXHT010000007">
    <property type="protein sequence ID" value="MCO5400561.1"/>
    <property type="molecule type" value="Genomic_DNA"/>
</dbReference>
<dbReference type="InterPro" id="IPR017557">
    <property type="entry name" value="Holo-ACP_synthase"/>
</dbReference>
<feature type="domain" description="Phosphoribosyl-dephospho-CoA transferase MdcG C-terminal" evidence="3">
    <location>
        <begin position="93"/>
        <end position="210"/>
    </location>
</feature>
<dbReference type="InterPro" id="IPR049180">
    <property type="entry name" value="MdcG_C"/>
</dbReference>
<organism evidence="5 6">
    <name type="scientific">Ralstonia soli</name>
    <dbReference type="NCBI Taxonomy" id="2953896"/>
    <lineage>
        <taxon>Bacteria</taxon>
        <taxon>Pseudomonadati</taxon>
        <taxon>Pseudomonadota</taxon>
        <taxon>Betaproteobacteria</taxon>
        <taxon>Burkholderiales</taxon>
        <taxon>Burkholderiaceae</taxon>
        <taxon>Ralstonia</taxon>
    </lineage>
</organism>
<comment type="caution">
    <text evidence="5">The sequence shown here is derived from an EMBL/GenBank/DDBJ whole genome shotgun (WGS) entry which is preliminary data.</text>
</comment>
<dbReference type="Pfam" id="PF20866">
    <property type="entry name" value="MdcG_N"/>
    <property type="match status" value="1"/>
</dbReference>
<proteinExistence type="predicted"/>
<dbReference type="Proteomes" id="UP001162811">
    <property type="component" value="Unassembled WGS sequence"/>
</dbReference>
<gene>
    <name evidence="5" type="ORF">NG900_20370</name>
</gene>
<evidence type="ECO:0000259" key="3">
    <source>
        <dbReference type="Pfam" id="PF10620"/>
    </source>
</evidence>
<dbReference type="NCBIfam" id="TIGR03135">
    <property type="entry name" value="malonate_mdcG"/>
    <property type="match status" value="1"/>
</dbReference>
<evidence type="ECO:0000259" key="4">
    <source>
        <dbReference type="Pfam" id="PF20866"/>
    </source>
</evidence>
<evidence type="ECO:0000313" key="6">
    <source>
        <dbReference type="Proteomes" id="UP001162811"/>
    </source>
</evidence>
<keyword evidence="2" id="KW-0548">Nucleotidyltransferase</keyword>
<name>A0ABT1AQK9_9RALS</name>
<dbReference type="RefSeq" id="WP_252683174.1">
    <property type="nucleotide sequence ID" value="NZ_JAMXHT010000007.1"/>
</dbReference>
<protein>
    <submittedName>
        <fullName evidence="5">Malonate decarboxylase holo-ACP synthase</fullName>
    </submittedName>
</protein>
<keyword evidence="6" id="KW-1185">Reference proteome</keyword>
<reference evidence="5" key="2">
    <citation type="journal article" date="2023" name="Front. Microbiol.">
        <title>Ralstonia chuxiongensis sp. nov., Ralstonia mojiangensis sp. nov., and Ralstonia soli sp. nov., isolated from tobacco fields, are three novel species in the family Burkholderiaceae.</title>
        <authorList>
            <person name="Lu C.H."/>
            <person name="Zhang Y.Y."/>
            <person name="Jiang N."/>
            <person name="Chen W."/>
            <person name="Shao X."/>
            <person name="Zhao Z.M."/>
            <person name="Lu W.L."/>
            <person name="Hu X."/>
            <person name="Xi Y.X."/>
            <person name="Zou S.Y."/>
            <person name="Wei Q.J."/>
            <person name="Lin Z.L."/>
            <person name="Gong L."/>
            <person name="Gai X.T."/>
            <person name="Zhang L.Q."/>
            <person name="Li J.Y."/>
            <person name="Jin Y."/>
            <person name="Xia Z.Y."/>
        </authorList>
    </citation>
    <scope>NUCLEOTIDE SEQUENCE</scope>
    <source>
        <strain evidence="5">21MJYT02-11</strain>
    </source>
</reference>
<evidence type="ECO:0000256" key="1">
    <source>
        <dbReference type="ARBA" id="ARBA00022679"/>
    </source>
</evidence>
<dbReference type="Pfam" id="PF10620">
    <property type="entry name" value="MdcG"/>
    <property type="match status" value="1"/>
</dbReference>
<feature type="domain" description="Phosphoribosyl-dephospho-CoA transferase MdcG N-terminal" evidence="4">
    <location>
        <begin position="7"/>
        <end position="81"/>
    </location>
</feature>
<evidence type="ECO:0000256" key="2">
    <source>
        <dbReference type="ARBA" id="ARBA00022695"/>
    </source>
</evidence>
<dbReference type="NCBIfam" id="NF002332">
    <property type="entry name" value="PRK01293.1"/>
    <property type="match status" value="1"/>
</dbReference>
<reference evidence="5" key="1">
    <citation type="submission" date="2022-06" db="EMBL/GenBank/DDBJ databases">
        <authorList>
            <person name="Lu C.-H."/>
        </authorList>
    </citation>
    <scope>NUCLEOTIDE SEQUENCE</scope>
    <source>
        <strain evidence="5">21MJYT02-11</strain>
    </source>
</reference>
<sequence>MTQPMLRAHDLLWVSEMPTAASGTPLPDWAVAACKHGAPVVVRRAPRGADGSIPVGLRGSARSERCAATVAVNTITRIVTPETLATTIITMADDAPFAALRTLRALAPELDALGWAWGPTGGAGFALASGLPVLHTDSDLDLVVRMPHAPSTAQRDHLVQLLNDTECRVDLQIDTGHGGFALQDWRNSWLATPCQTLLKTDHGPRLVADPWSDAA</sequence>